<feature type="region of interest" description="Disordered" evidence="1">
    <location>
        <begin position="211"/>
        <end position="230"/>
    </location>
</feature>
<feature type="transmembrane region" description="Helical" evidence="2">
    <location>
        <begin position="51"/>
        <end position="69"/>
    </location>
</feature>
<keyword evidence="2" id="KW-0812">Transmembrane</keyword>
<evidence type="ECO:0000256" key="2">
    <source>
        <dbReference type="SAM" id="Phobius"/>
    </source>
</evidence>
<feature type="region of interest" description="Disordered" evidence="1">
    <location>
        <begin position="1"/>
        <end position="29"/>
    </location>
</feature>
<sequence>MGRGSGGGMRRGRAHRQRRRRRGRPVRTGVGGVFSLGNTGHSTIDKLVQTARLVALLAFVLMVVGLFVALRQSMIGGIVIIMTGAMVFAGLHCIIYRLRAWALATNVQRETSWADVLRAMTAAPPTDRYPTTFEITSTDQSQCSVPYGVQSSPLVDCSQATLTQHQGHVELPPQYNDVPPGPHLGVPSQQLHTRLLHTRLPEYNITLPLYTEAATTDPPPSYDDAMNSRT</sequence>
<protein>
    <submittedName>
        <fullName evidence="4">Uncharacterized protein LOC109486453 isoform X1</fullName>
    </submittedName>
</protein>
<dbReference type="OrthoDB" id="10310543at2759"/>
<keyword evidence="2" id="KW-0472">Membrane</keyword>
<keyword evidence="3" id="KW-1185">Reference proteome</keyword>
<reference evidence="4" key="1">
    <citation type="submission" date="2025-08" db="UniProtKB">
        <authorList>
            <consortium name="RefSeq"/>
        </authorList>
    </citation>
    <scope>IDENTIFICATION</scope>
    <source>
        <tissue evidence="4">Gonad</tissue>
    </source>
</reference>
<dbReference type="RefSeq" id="XP_019645845.1">
    <property type="nucleotide sequence ID" value="XM_019790286.1"/>
</dbReference>
<proteinExistence type="predicted"/>
<dbReference type="GeneID" id="109486453"/>
<accession>A0A6P4ZXD5</accession>
<evidence type="ECO:0000313" key="3">
    <source>
        <dbReference type="Proteomes" id="UP000515135"/>
    </source>
</evidence>
<feature type="transmembrane region" description="Helical" evidence="2">
    <location>
        <begin position="75"/>
        <end position="96"/>
    </location>
</feature>
<feature type="compositionally biased region" description="Basic residues" evidence="1">
    <location>
        <begin position="10"/>
        <end position="25"/>
    </location>
</feature>
<keyword evidence="2" id="KW-1133">Transmembrane helix</keyword>
<organism evidence="3 4">
    <name type="scientific">Branchiostoma belcheri</name>
    <name type="common">Amphioxus</name>
    <dbReference type="NCBI Taxonomy" id="7741"/>
    <lineage>
        <taxon>Eukaryota</taxon>
        <taxon>Metazoa</taxon>
        <taxon>Chordata</taxon>
        <taxon>Cephalochordata</taxon>
        <taxon>Leptocardii</taxon>
        <taxon>Amphioxiformes</taxon>
        <taxon>Branchiostomatidae</taxon>
        <taxon>Branchiostoma</taxon>
    </lineage>
</organism>
<dbReference type="AlphaFoldDB" id="A0A6P4ZXD5"/>
<evidence type="ECO:0000256" key="1">
    <source>
        <dbReference type="SAM" id="MobiDB-lite"/>
    </source>
</evidence>
<name>A0A6P4ZXD5_BRABE</name>
<evidence type="ECO:0000313" key="4">
    <source>
        <dbReference type="RefSeq" id="XP_019645845.1"/>
    </source>
</evidence>
<gene>
    <name evidence="4" type="primary">LOC109486453</name>
</gene>
<dbReference type="KEGG" id="bbel:109486453"/>
<dbReference type="Proteomes" id="UP000515135">
    <property type="component" value="Unplaced"/>
</dbReference>